<dbReference type="AlphaFoldDB" id="A0AB39R3H4"/>
<organism evidence="2">
    <name type="scientific">Streptomyces sp. R39</name>
    <dbReference type="NCBI Taxonomy" id="3238631"/>
    <lineage>
        <taxon>Bacteria</taxon>
        <taxon>Bacillati</taxon>
        <taxon>Actinomycetota</taxon>
        <taxon>Actinomycetes</taxon>
        <taxon>Kitasatosporales</taxon>
        <taxon>Streptomycetaceae</taxon>
        <taxon>Streptomyces</taxon>
    </lineage>
</organism>
<gene>
    <name evidence="2" type="ORF">AB5J52_46405</name>
</gene>
<dbReference type="InterPro" id="IPR036812">
    <property type="entry name" value="NAD(P)_OxRdtase_dom_sf"/>
</dbReference>
<dbReference type="InterPro" id="IPR020471">
    <property type="entry name" value="AKR"/>
</dbReference>
<dbReference type="GO" id="GO:0005829">
    <property type="term" value="C:cytosol"/>
    <property type="evidence" value="ECO:0007669"/>
    <property type="project" value="TreeGrafter"/>
</dbReference>
<dbReference type="EMBL" id="CP163441">
    <property type="protein sequence ID" value="XDQ49113.1"/>
    <property type="molecule type" value="Genomic_DNA"/>
</dbReference>
<dbReference type="PANTHER" id="PTHR42686:SF1">
    <property type="entry name" value="GH17980P-RELATED"/>
    <property type="match status" value="1"/>
</dbReference>
<name>A0AB39R3H4_9ACTN</name>
<dbReference type="PANTHER" id="PTHR42686">
    <property type="entry name" value="GH17980P-RELATED"/>
    <property type="match status" value="1"/>
</dbReference>
<reference evidence="2" key="1">
    <citation type="submission" date="2024-07" db="EMBL/GenBank/DDBJ databases">
        <authorList>
            <person name="Yu S.T."/>
        </authorList>
    </citation>
    <scope>NUCLEOTIDE SEQUENCE</scope>
    <source>
        <strain evidence="2">R39</strain>
    </source>
</reference>
<feature type="domain" description="NADP-dependent oxidoreductase" evidence="1">
    <location>
        <begin position="16"/>
        <end position="315"/>
    </location>
</feature>
<proteinExistence type="predicted"/>
<sequence length="317" mass="33894">MKTRTIGRSGVQVSDLGFGGASLGNLYRATGEREAADAVAAAYRAGITYFDTAPHYGLGLSERRLGKALAGFPRDSFAVSTKVGRALDPNPDPTGSDLGSGGFAVPDDLVRRWDFSADGVRRSIEESLGRLGLDRLDIVYVHDPDTHADEAVTAAIPALISLREQGVIGAVGIGMNQVAVPLRAVRETDLDVVMLANRWTLLDRSGQELLDTCADRSVAVVAAAPFNSGLLARPRPPADAMYDYRPAPERLLAEVNHLADVCERWDVTLPDAAVQFPLRHPAVVSVVAGLRNAAQVAQFVARRDAAVPFEAWAELES</sequence>
<dbReference type="InterPro" id="IPR023210">
    <property type="entry name" value="NADP_OxRdtase_dom"/>
</dbReference>
<accession>A0AB39R3H4</accession>
<dbReference type="CDD" id="cd19152">
    <property type="entry name" value="AKR_AKR15A"/>
    <property type="match status" value="1"/>
</dbReference>
<evidence type="ECO:0000259" key="1">
    <source>
        <dbReference type="Pfam" id="PF00248"/>
    </source>
</evidence>
<dbReference type="GO" id="GO:0016491">
    <property type="term" value="F:oxidoreductase activity"/>
    <property type="evidence" value="ECO:0007669"/>
    <property type="project" value="InterPro"/>
</dbReference>
<dbReference type="RefSeq" id="WP_369227773.1">
    <property type="nucleotide sequence ID" value="NZ_CP163441.1"/>
</dbReference>
<evidence type="ECO:0000313" key="2">
    <source>
        <dbReference type="EMBL" id="XDQ49113.1"/>
    </source>
</evidence>
<dbReference type="SUPFAM" id="SSF51430">
    <property type="entry name" value="NAD(P)-linked oxidoreductase"/>
    <property type="match status" value="1"/>
</dbReference>
<dbReference type="Gene3D" id="3.20.20.100">
    <property type="entry name" value="NADP-dependent oxidoreductase domain"/>
    <property type="match status" value="1"/>
</dbReference>
<protein>
    <submittedName>
        <fullName evidence="2">Aldo/keto reductase</fullName>
    </submittedName>
</protein>
<dbReference type="Pfam" id="PF00248">
    <property type="entry name" value="Aldo_ket_red"/>
    <property type="match status" value="1"/>
</dbReference>